<keyword evidence="1" id="KW-0433">Leucine-rich repeat</keyword>
<comment type="caution">
    <text evidence="4">The sequence shown here is derived from an EMBL/GenBank/DDBJ whole genome shotgun (WGS) entry which is preliminary data.</text>
</comment>
<gene>
    <name evidence="4" type="ORF">Gotri_019587</name>
</gene>
<accession>A0A7J9EDE8</accession>
<evidence type="ECO:0000256" key="2">
    <source>
        <dbReference type="ARBA" id="ARBA00022737"/>
    </source>
</evidence>
<evidence type="ECO:0000313" key="5">
    <source>
        <dbReference type="Proteomes" id="UP000593568"/>
    </source>
</evidence>
<proteinExistence type="predicted"/>
<dbReference type="Pfam" id="PF20160">
    <property type="entry name" value="C-JID"/>
    <property type="match status" value="1"/>
</dbReference>
<reference evidence="4 5" key="1">
    <citation type="journal article" date="2019" name="Genome Biol. Evol.">
        <title>Insights into the evolution of the New World diploid cottons (Gossypium, subgenus Houzingenia) based on genome sequencing.</title>
        <authorList>
            <person name="Grover C.E."/>
            <person name="Arick M.A. 2nd"/>
            <person name="Thrash A."/>
            <person name="Conover J.L."/>
            <person name="Sanders W.S."/>
            <person name="Peterson D.G."/>
            <person name="Frelichowski J.E."/>
            <person name="Scheffler J.A."/>
            <person name="Scheffler B.E."/>
            <person name="Wendel J.F."/>
        </authorList>
    </citation>
    <scope>NUCLEOTIDE SEQUENCE [LARGE SCALE GENOMIC DNA]</scope>
    <source>
        <strain evidence="4">8</strain>
        <tissue evidence="4">Leaf</tissue>
    </source>
</reference>
<dbReference type="EMBL" id="JABEZW010000007">
    <property type="protein sequence ID" value="MBA0771059.1"/>
    <property type="molecule type" value="Genomic_DNA"/>
</dbReference>
<feature type="domain" description="C-JID" evidence="3">
    <location>
        <begin position="22"/>
        <end position="87"/>
    </location>
</feature>
<organism evidence="4 5">
    <name type="scientific">Gossypium trilobum</name>
    <dbReference type="NCBI Taxonomy" id="34281"/>
    <lineage>
        <taxon>Eukaryota</taxon>
        <taxon>Viridiplantae</taxon>
        <taxon>Streptophyta</taxon>
        <taxon>Embryophyta</taxon>
        <taxon>Tracheophyta</taxon>
        <taxon>Spermatophyta</taxon>
        <taxon>Magnoliopsida</taxon>
        <taxon>eudicotyledons</taxon>
        <taxon>Gunneridae</taxon>
        <taxon>Pentapetalae</taxon>
        <taxon>rosids</taxon>
        <taxon>malvids</taxon>
        <taxon>Malvales</taxon>
        <taxon>Malvaceae</taxon>
        <taxon>Malvoideae</taxon>
        <taxon>Gossypium</taxon>
    </lineage>
</organism>
<dbReference type="AlphaFoldDB" id="A0A7J9EDE8"/>
<dbReference type="InterPro" id="IPR045344">
    <property type="entry name" value="C-JID"/>
</dbReference>
<protein>
    <recommendedName>
        <fullName evidence="3">C-JID domain-containing protein</fullName>
    </recommendedName>
</protein>
<evidence type="ECO:0000259" key="3">
    <source>
        <dbReference type="Pfam" id="PF20160"/>
    </source>
</evidence>
<evidence type="ECO:0000313" key="4">
    <source>
        <dbReference type="EMBL" id="MBA0771059.1"/>
    </source>
</evidence>
<name>A0A7J9EDE8_9ROSI</name>
<keyword evidence="5" id="KW-1185">Reference proteome</keyword>
<evidence type="ECO:0000256" key="1">
    <source>
        <dbReference type="ARBA" id="ARBA00022614"/>
    </source>
</evidence>
<keyword evidence="2" id="KW-0677">Repeat</keyword>
<dbReference type="Proteomes" id="UP000593568">
    <property type="component" value="Unassembled WGS sequence"/>
</dbReference>
<sequence>MVNVLKDYHQASPQRNKFITCVPGSEIPEWFDFKSLGSSINIQLPSEWWINFPSFVASVVVSFPECYNECLGGITCSSYMMISKFGSLLKVRHQTSVFTMRLPLNSTLFFMGRIRQLAGFSRFEGDQSQQF</sequence>